<keyword evidence="2" id="KW-1185">Reference proteome</keyword>
<gene>
    <name evidence="1" type="ORF">vBMoxSR1_gp21</name>
</gene>
<protein>
    <recommendedName>
        <fullName evidence="3">C2H2-type domain-containing protein</fullName>
    </recommendedName>
</protein>
<evidence type="ECO:0000313" key="2">
    <source>
        <dbReference type="Proteomes" id="UP000683438"/>
    </source>
</evidence>
<proteinExistence type="predicted"/>
<dbReference type="EMBL" id="MW073100">
    <property type="protein sequence ID" value="QWT28871.1"/>
    <property type="molecule type" value="Genomic_DNA"/>
</dbReference>
<accession>A0A8F2IV85</accession>
<organism evidence="1 2">
    <name type="scientific">Microbacterium phage vB_MoxS-R1</name>
    <dbReference type="NCBI Taxonomy" id="2848881"/>
    <lineage>
        <taxon>Viruses</taxon>
        <taxon>Duplodnaviria</taxon>
        <taxon>Heunggongvirae</taxon>
        <taxon>Uroviricota</taxon>
        <taxon>Caudoviricetes</taxon>
        <taxon>Syrbvirus</taxon>
        <taxon>Syrbvirus R1</taxon>
    </lineage>
</organism>
<name>A0A8F2IV85_9CAUD</name>
<sequence length="47" mass="5186">MWTWTCTACGETFDREDKAEAQAAFNEHATVKHNAKIVLSVEGDTGD</sequence>
<evidence type="ECO:0000313" key="1">
    <source>
        <dbReference type="EMBL" id="QWT28871.1"/>
    </source>
</evidence>
<reference evidence="1" key="1">
    <citation type="submission" date="2020-10" db="EMBL/GenBank/DDBJ databases">
        <title>Complete genome sequence of vB_MoxS-R1, a novel marine prophage inducted from Microbacterium.</title>
        <authorList>
            <person name="Zheng H."/>
            <person name="Liu B."/>
            <person name="Xu Y."/>
            <person name="Chen F."/>
        </authorList>
    </citation>
    <scope>NUCLEOTIDE SEQUENCE</scope>
</reference>
<dbReference type="Proteomes" id="UP000683438">
    <property type="component" value="Segment"/>
</dbReference>
<evidence type="ECO:0008006" key="3">
    <source>
        <dbReference type="Google" id="ProtNLM"/>
    </source>
</evidence>